<dbReference type="InterPro" id="IPR057204">
    <property type="entry name" value="DUF7882"/>
</dbReference>
<keyword evidence="2" id="KW-0436">Ligase</keyword>
<name>A0ABT2GFB8_9MICO</name>
<dbReference type="Pfam" id="PF25355">
    <property type="entry name" value="DUF7882"/>
    <property type="match status" value="1"/>
</dbReference>
<sequence length="113" mass="12345">MGKLTYDSSLTVEFDDRVLAHLSTVITAKLRRGECFSFSWKDDPAAGDGRTSIWLHPTIPIVFKFYGGRAPVLNRAWVEALMLTANSPHGLHLVNEPEQAEPAAQTGSVGVHA</sequence>
<evidence type="ECO:0000259" key="1">
    <source>
        <dbReference type="Pfam" id="PF25355"/>
    </source>
</evidence>
<evidence type="ECO:0000313" key="3">
    <source>
        <dbReference type="Proteomes" id="UP001165580"/>
    </source>
</evidence>
<gene>
    <name evidence="2" type="ORF">NVV95_10175</name>
</gene>
<dbReference type="RefSeq" id="WP_259486409.1">
    <property type="nucleotide sequence ID" value="NZ_JANTEZ010000003.1"/>
</dbReference>
<comment type="caution">
    <text evidence="2">The sequence shown here is derived from an EMBL/GenBank/DDBJ whole genome shotgun (WGS) entry which is preliminary data.</text>
</comment>
<dbReference type="GO" id="GO:0016874">
    <property type="term" value="F:ligase activity"/>
    <property type="evidence" value="ECO:0007669"/>
    <property type="project" value="UniProtKB-KW"/>
</dbReference>
<proteinExistence type="predicted"/>
<organism evidence="2 3">
    <name type="scientific">Herbiconiux gentiana</name>
    <dbReference type="NCBI Taxonomy" id="2970912"/>
    <lineage>
        <taxon>Bacteria</taxon>
        <taxon>Bacillati</taxon>
        <taxon>Actinomycetota</taxon>
        <taxon>Actinomycetes</taxon>
        <taxon>Micrococcales</taxon>
        <taxon>Microbacteriaceae</taxon>
        <taxon>Herbiconiux</taxon>
    </lineage>
</organism>
<keyword evidence="3" id="KW-1185">Reference proteome</keyword>
<dbReference type="Proteomes" id="UP001165580">
    <property type="component" value="Unassembled WGS sequence"/>
</dbReference>
<evidence type="ECO:0000313" key="2">
    <source>
        <dbReference type="EMBL" id="MCS5714918.1"/>
    </source>
</evidence>
<feature type="domain" description="DUF7882" evidence="1">
    <location>
        <begin position="1"/>
        <end position="96"/>
    </location>
</feature>
<accession>A0ABT2GFB8</accession>
<dbReference type="EMBL" id="JANTEZ010000003">
    <property type="protein sequence ID" value="MCS5714918.1"/>
    <property type="molecule type" value="Genomic_DNA"/>
</dbReference>
<reference evidence="2" key="1">
    <citation type="submission" date="2022-08" db="EMBL/GenBank/DDBJ databases">
        <authorList>
            <person name="Deng Y."/>
            <person name="Han X.-F."/>
            <person name="Zhang Y.-Q."/>
        </authorList>
    </citation>
    <scope>NUCLEOTIDE SEQUENCE</scope>
    <source>
        <strain evidence="2">CPCC 205716</strain>
    </source>
</reference>
<protein>
    <submittedName>
        <fullName evidence="2">ATP-dependent DNA ligase</fullName>
    </submittedName>
</protein>